<dbReference type="Proteomes" id="UP000243106">
    <property type="component" value="Unassembled WGS sequence"/>
</dbReference>
<dbReference type="Pfam" id="PF03703">
    <property type="entry name" value="bPH_2"/>
    <property type="match status" value="1"/>
</dbReference>
<feature type="domain" description="YdbS-like PH" evidence="2">
    <location>
        <begin position="96"/>
        <end position="185"/>
    </location>
</feature>
<organism evidence="3 4">
    <name type="scientific">Roseivivax halotolerans</name>
    <dbReference type="NCBI Taxonomy" id="93684"/>
    <lineage>
        <taxon>Bacteria</taxon>
        <taxon>Pseudomonadati</taxon>
        <taxon>Pseudomonadota</taxon>
        <taxon>Alphaproteobacteria</taxon>
        <taxon>Rhodobacterales</taxon>
        <taxon>Roseobacteraceae</taxon>
        <taxon>Roseivivax</taxon>
    </lineage>
</organism>
<evidence type="ECO:0000256" key="1">
    <source>
        <dbReference type="SAM" id="Phobius"/>
    </source>
</evidence>
<protein>
    <submittedName>
        <fullName evidence="3">PH domain-containing protein</fullName>
    </submittedName>
</protein>
<feature type="transmembrane region" description="Helical" evidence="1">
    <location>
        <begin position="70"/>
        <end position="93"/>
    </location>
</feature>
<name>A0A1I5VG77_9RHOB</name>
<accession>A0A1I5VG77</accession>
<reference evidence="4" key="1">
    <citation type="submission" date="2016-10" db="EMBL/GenBank/DDBJ databases">
        <authorList>
            <person name="Varghese N."/>
            <person name="Submissions S."/>
        </authorList>
    </citation>
    <scope>NUCLEOTIDE SEQUENCE [LARGE SCALE GENOMIC DNA]</scope>
    <source>
        <strain evidence="4">JCM 10271</strain>
    </source>
</reference>
<keyword evidence="1" id="KW-0812">Transmembrane</keyword>
<dbReference type="RefSeq" id="WP_093009177.1">
    <property type="nucleotide sequence ID" value="NZ_FOXV01000001.1"/>
</dbReference>
<dbReference type="InterPro" id="IPR054839">
    <property type="entry name" value="puhB_PGC"/>
</dbReference>
<keyword evidence="4" id="KW-1185">Reference proteome</keyword>
<gene>
    <name evidence="3" type="ORF">SAMN05421853_101496</name>
</gene>
<evidence type="ECO:0000259" key="2">
    <source>
        <dbReference type="Pfam" id="PF03703"/>
    </source>
</evidence>
<keyword evidence="1" id="KW-1133">Transmembrane helix</keyword>
<feature type="transmembrane region" description="Helical" evidence="1">
    <location>
        <begin position="39"/>
        <end position="58"/>
    </location>
</feature>
<dbReference type="STRING" id="93684.SAMN05421853_101496"/>
<dbReference type="InterPro" id="IPR005182">
    <property type="entry name" value="YdbS-like_PH"/>
</dbReference>
<evidence type="ECO:0000313" key="4">
    <source>
        <dbReference type="Proteomes" id="UP000243106"/>
    </source>
</evidence>
<dbReference type="EMBL" id="FOXV01000001">
    <property type="protein sequence ID" value="SFQ06421.1"/>
    <property type="molecule type" value="Genomic_DNA"/>
</dbReference>
<dbReference type="NCBIfam" id="NF040894">
    <property type="entry name" value="puhB_PGC"/>
    <property type="match status" value="1"/>
</dbReference>
<keyword evidence="1" id="KW-0472">Membrane</keyword>
<proteinExistence type="predicted"/>
<sequence>MSHDDFATEPVNGLPERPPQGEHILWQGRPNTWALAKEALSLPWVAGYFLVLALWRFIAVSDLVPFGEAFGSAMPFLILGGITLTLLWLIALVQARATVYTVTNRRVAMRIGAALTVTLNLPYTQIGSADLARRKDGTGTISFTTLGETRLSYLVCWPHVRPWKMNPTRPALRCIPDAETVARLIGEAAQTRITEPRLARQPDPAAAAVAAE</sequence>
<evidence type="ECO:0000313" key="3">
    <source>
        <dbReference type="EMBL" id="SFQ06421.1"/>
    </source>
</evidence>
<dbReference type="AlphaFoldDB" id="A0A1I5VG77"/>